<keyword evidence="2" id="KW-1185">Reference proteome</keyword>
<organism evidence="1 2">
    <name type="scientific">Clostridium saccharoperbutylacetonicum N1-4(HMT)</name>
    <dbReference type="NCBI Taxonomy" id="931276"/>
    <lineage>
        <taxon>Bacteria</taxon>
        <taxon>Bacillati</taxon>
        <taxon>Bacillota</taxon>
        <taxon>Clostridia</taxon>
        <taxon>Eubacteriales</taxon>
        <taxon>Clostridiaceae</taxon>
        <taxon>Clostridium</taxon>
    </lineage>
</organism>
<gene>
    <name evidence="1" type="ORF">Cspa_c17120</name>
</gene>
<dbReference type="KEGG" id="csr:Cspa_c17120"/>
<protein>
    <submittedName>
        <fullName evidence="1">Uncharacterized protein</fullName>
    </submittedName>
</protein>
<evidence type="ECO:0000313" key="1">
    <source>
        <dbReference type="EMBL" id="AGF55482.1"/>
    </source>
</evidence>
<reference evidence="1 2" key="1">
    <citation type="submission" date="2013-02" db="EMBL/GenBank/DDBJ databases">
        <title>Genome sequence of Clostridium saccharoperbutylacetonicum N1-4(HMT).</title>
        <authorList>
            <person name="Poehlein A."/>
            <person name="Daniel R."/>
        </authorList>
    </citation>
    <scope>NUCLEOTIDE SEQUENCE [LARGE SCALE GENOMIC DNA]</scope>
    <source>
        <strain evidence="2">N1-4(HMT)</strain>
    </source>
</reference>
<sequence>MLEFIAEVYFFKENSGAMPGDGWPGMMPSFNMDGELIASKILCDGPLAKEQWHEVIMQLPYGDRFEDIKGILKNNYEFKLNFGGKVFGKGIIKYID</sequence>
<dbReference type="Proteomes" id="UP000011728">
    <property type="component" value="Chromosome"/>
</dbReference>
<proteinExistence type="predicted"/>
<dbReference type="EMBL" id="CP004121">
    <property type="protein sequence ID" value="AGF55482.1"/>
    <property type="molecule type" value="Genomic_DNA"/>
</dbReference>
<dbReference type="RefSeq" id="WP_015391803.1">
    <property type="nucleotide sequence ID" value="NC_020291.1"/>
</dbReference>
<evidence type="ECO:0000313" key="2">
    <source>
        <dbReference type="Proteomes" id="UP000011728"/>
    </source>
</evidence>
<accession>M1MVD9</accession>
<name>M1MVD9_9CLOT</name>
<dbReference type="AlphaFoldDB" id="M1MVD9"/>
<dbReference type="PATRIC" id="fig|931276.5.peg.1688"/>
<dbReference type="OrthoDB" id="2645031at2"/>
<dbReference type="eggNOG" id="ENOG503462N">
    <property type="taxonomic scope" value="Bacteria"/>
</dbReference>
<dbReference type="HOGENOM" id="CLU_2354838_0_0_9"/>